<protein>
    <submittedName>
        <fullName evidence="2">(Mediterranean fruit fly) hypothetical protein</fullName>
    </submittedName>
</protein>
<organism evidence="2 3">
    <name type="scientific">Ceratitis capitata</name>
    <name type="common">Mediterranean fruit fly</name>
    <name type="synonym">Tephritis capitata</name>
    <dbReference type="NCBI Taxonomy" id="7213"/>
    <lineage>
        <taxon>Eukaryota</taxon>
        <taxon>Metazoa</taxon>
        <taxon>Ecdysozoa</taxon>
        <taxon>Arthropoda</taxon>
        <taxon>Hexapoda</taxon>
        <taxon>Insecta</taxon>
        <taxon>Pterygota</taxon>
        <taxon>Neoptera</taxon>
        <taxon>Endopterygota</taxon>
        <taxon>Diptera</taxon>
        <taxon>Brachycera</taxon>
        <taxon>Muscomorpha</taxon>
        <taxon>Tephritoidea</taxon>
        <taxon>Tephritidae</taxon>
        <taxon>Ceratitis</taxon>
        <taxon>Ceratitis</taxon>
    </lineage>
</organism>
<dbReference type="Proteomes" id="UP000606786">
    <property type="component" value="Unassembled WGS sequence"/>
</dbReference>
<evidence type="ECO:0000313" key="3">
    <source>
        <dbReference type="Proteomes" id="UP000606786"/>
    </source>
</evidence>
<accession>A0A811UJB8</accession>
<proteinExistence type="predicted"/>
<keyword evidence="1" id="KW-0472">Membrane</keyword>
<sequence>MGLTSEWIEVWHTIAGTWCAHNVEQVVYLLPWRPHQSGGLSLLLEQRFNIIWNGVYCLLWAGRKKPNTLTVVSDSSAVRMAEGDVLRYGTRTQICESGVGNLVLELHKDLLAKYCAYFCISSVGVVVVVATLWSHFL</sequence>
<dbReference type="EMBL" id="CAJHJT010000012">
    <property type="protein sequence ID" value="CAD6997785.1"/>
    <property type="molecule type" value="Genomic_DNA"/>
</dbReference>
<keyword evidence="3" id="KW-1185">Reference proteome</keyword>
<gene>
    <name evidence="2" type="ORF">CCAP1982_LOCUS6410</name>
</gene>
<keyword evidence="1" id="KW-1133">Transmembrane helix</keyword>
<keyword evidence="1" id="KW-0812">Transmembrane</keyword>
<evidence type="ECO:0000256" key="1">
    <source>
        <dbReference type="SAM" id="Phobius"/>
    </source>
</evidence>
<reference evidence="2" key="1">
    <citation type="submission" date="2020-11" db="EMBL/GenBank/DDBJ databases">
        <authorList>
            <person name="Whitehead M."/>
        </authorList>
    </citation>
    <scope>NUCLEOTIDE SEQUENCE</scope>
    <source>
        <strain evidence="2">EGII</strain>
    </source>
</reference>
<feature type="transmembrane region" description="Helical" evidence="1">
    <location>
        <begin position="114"/>
        <end position="136"/>
    </location>
</feature>
<name>A0A811UJB8_CERCA</name>
<comment type="caution">
    <text evidence="2">The sequence shown here is derived from an EMBL/GenBank/DDBJ whole genome shotgun (WGS) entry which is preliminary data.</text>
</comment>
<dbReference type="AlphaFoldDB" id="A0A811UJB8"/>
<evidence type="ECO:0000313" key="2">
    <source>
        <dbReference type="EMBL" id="CAD6997785.1"/>
    </source>
</evidence>